<sequence>MRKEYSAGGIVFQKINGSYDILFIRDRYGKLSLPKGHVEPGETTKEAALREVREETGMIGQIVSDVVGSVTYVFDHPGFGQIEKQVTFYLIEAVGGDLQPQLSEIRQALWLPLEDAYELQLAEGYNNNTDVLRQAIEMLKRELG</sequence>
<comment type="similarity">
    <text evidence="2">Belongs to the Nudix hydrolase family.</text>
</comment>
<name>A0ABY4CEH4_9BACL</name>
<keyword evidence="5" id="KW-1185">Reference proteome</keyword>
<dbReference type="RefSeq" id="WP_347435599.1">
    <property type="nucleotide sequence ID" value="NZ_CP089291.1"/>
</dbReference>
<dbReference type="PRINTS" id="PR00502">
    <property type="entry name" value="NUDIXFAMILY"/>
</dbReference>
<evidence type="ECO:0000259" key="3">
    <source>
        <dbReference type="PROSITE" id="PS51462"/>
    </source>
</evidence>
<dbReference type="SUPFAM" id="SSF55811">
    <property type="entry name" value="Nudix"/>
    <property type="match status" value="1"/>
</dbReference>
<dbReference type="InterPro" id="IPR000086">
    <property type="entry name" value="NUDIX_hydrolase_dom"/>
</dbReference>
<evidence type="ECO:0000256" key="2">
    <source>
        <dbReference type="RuleBase" id="RU003476"/>
    </source>
</evidence>
<dbReference type="CDD" id="cd03673">
    <property type="entry name" value="NUDIX_Ap6A_hydrolase"/>
    <property type="match status" value="1"/>
</dbReference>
<evidence type="ECO:0000313" key="4">
    <source>
        <dbReference type="EMBL" id="UOF88918.1"/>
    </source>
</evidence>
<dbReference type="InterPro" id="IPR015797">
    <property type="entry name" value="NUDIX_hydrolase-like_dom_sf"/>
</dbReference>
<reference evidence="4" key="1">
    <citation type="submission" date="2021-12" db="EMBL/GenBank/DDBJ databases">
        <title>Alicyclobacillaceae gen. nov., sp. nov., isolated from chalcocite enrichment system.</title>
        <authorList>
            <person name="Jiang Z."/>
        </authorList>
    </citation>
    <scope>NUCLEOTIDE SEQUENCE</scope>
    <source>
        <strain evidence="4">MYW30-H2</strain>
    </source>
</reference>
<dbReference type="PROSITE" id="PS00893">
    <property type="entry name" value="NUDIX_BOX"/>
    <property type="match status" value="1"/>
</dbReference>
<dbReference type="Proteomes" id="UP000830167">
    <property type="component" value="Chromosome"/>
</dbReference>
<dbReference type="PANTHER" id="PTHR21340:SF0">
    <property type="entry name" value="BIS(5'-NUCLEOSYL)-TETRAPHOSPHATASE [ASYMMETRICAL]"/>
    <property type="match status" value="1"/>
</dbReference>
<evidence type="ECO:0000313" key="5">
    <source>
        <dbReference type="Proteomes" id="UP000830167"/>
    </source>
</evidence>
<evidence type="ECO:0000256" key="1">
    <source>
        <dbReference type="ARBA" id="ARBA00022801"/>
    </source>
</evidence>
<dbReference type="PANTHER" id="PTHR21340">
    <property type="entry name" value="DIADENOSINE 5,5-P1,P4-TETRAPHOSPHATE PYROPHOSPHOHYDROLASE MUTT"/>
    <property type="match status" value="1"/>
</dbReference>
<protein>
    <submittedName>
        <fullName evidence="4">NUDIX domain-containing protein</fullName>
    </submittedName>
</protein>
<dbReference type="InterPro" id="IPR020084">
    <property type="entry name" value="NUDIX_hydrolase_CS"/>
</dbReference>
<dbReference type="PROSITE" id="PS51462">
    <property type="entry name" value="NUDIX"/>
    <property type="match status" value="1"/>
</dbReference>
<feature type="domain" description="Nudix hydrolase" evidence="3">
    <location>
        <begin position="2"/>
        <end position="134"/>
    </location>
</feature>
<proteinExistence type="inferred from homology"/>
<dbReference type="EMBL" id="CP089291">
    <property type="protein sequence ID" value="UOF88918.1"/>
    <property type="molecule type" value="Genomic_DNA"/>
</dbReference>
<keyword evidence="1 2" id="KW-0378">Hydrolase</keyword>
<dbReference type="InterPro" id="IPR020476">
    <property type="entry name" value="Nudix_hydrolase"/>
</dbReference>
<dbReference type="InterPro" id="IPR051325">
    <property type="entry name" value="Nudix_hydrolase_domain"/>
</dbReference>
<dbReference type="Pfam" id="PF00293">
    <property type="entry name" value="NUDIX"/>
    <property type="match status" value="1"/>
</dbReference>
<organism evidence="4 5">
    <name type="scientific">Fodinisporobacter ferrooxydans</name>
    <dbReference type="NCBI Taxonomy" id="2901836"/>
    <lineage>
        <taxon>Bacteria</taxon>
        <taxon>Bacillati</taxon>
        <taxon>Bacillota</taxon>
        <taxon>Bacilli</taxon>
        <taxon>Bacillales</taxon>
        <taxon>Alicyclobacillaceae</taxon>
        <taxon>Fodinisporobacter</taxon>
    </lineage>
</organism>
<gene>
    <name evidence="4" type="ORF">LSG31_13345</name>
</gene>
<accession>A0ABY4CEH4</accession>
<dbReference type="Gene3D" id="3.90.79.10">
    <property type="entry name" value="Nucleoside Triphosphate Pyrophosphohydrolase"/>
    <property type="match status" value="1"/>
</dbReference>